<dbReference type="EMBL" id="JADULK010000011">
    <property type="protein sequence ID" value="MBH1931797.1"/>
    <property type="molecule type" value="Genomic_DNA"/>
</dbReference>
<comment type="caution">
    <text evidence="2">The sequence shown here is derived from an EMBL/GenBank/DDBJ whole genome shotgun (WGS) entry which is preliminary data.</text>
</comment>
<keyword evidence="1" id="KW-0812">Transmembrane</keyword>
<keyword evidence="1" id="KW-1133">Transmembrane helix</keyword>
<protein>
    <recommendedName>
        <fullName evidence="4">DUF3592 domain-containing protein</fullName>
    </recommendedName>
</protein>
<feature type="transmembrane region" description="Helical" evidence="1">
    <location>
        <begin position="7"/>
        <end position="25"/>
    </location>
</feature>
<keyword evidence="3" id="KW-1185">Reference proteome</keyword>
<evidence type="ECO:0000256" key="1">
    <source>
        <dbReference type="SAM" id="Phobius"/>
    </source>
</evidence>
<evidence type="ECO:0008006" key="4">
    <source>
        <dbReference type="Google" id="ProtNLM"/>
    </source>
</evidence>
<evidence type="ECO:0000313" key="3">
    <source>
        <dbReference type="Proteomes" id="UP000624159"/>
    </source>
</evidence>
<organism evidence="2 3">
    <name type="scientific">Serratia rubidaea</name>
    <name type="common">Serratia marinorubra</name>
    <dbReference type="NCBI Taxonomy" id="61652"/>
    <lineage>
        <taxon>Bacteria</taxon>
        <taxon>Pseudomonadati</taxon>
        <taxon>Pseudomonadota</taxon>
        <taxon>Gammaproteobacteria</taxon>
        <taxon>Enterobacterales</taxon>
        <taxon>Yersiniaceae</taxon>
        <taxon>Serratia</taxon>
    </lineage>
</organism>
<gene>
    <name evidence="2" type="ORF">I5U13_19240</name>
</gene>
<sequence length="120" mass="14140">MGAFSEFFGWGVFFAILIFVVFYFLQGYILHLMIKKDPVYSVAHIVKYFPRSPNDLGKVDIVMTYTFSANNINYTKDNQTLDIDTTDLDKYYVGKEIPIVYYRVNPKYSKIDYYHASLKR</sequence>
<dbReference type="Proteomes" id="UP000624159">
    <property type="component" value="Unassembled WGS sequence"/>
</dbReference>
<keyword evidence="1" id="KW-0472">Membrane</keyword>
<accession>A0ABS0MHM1</accession>
<reference evidence="2 3" key="1">
    <citation type="submission" date="2020-11" db="EMBL/GenBank/DDBJ databases">
        <title>Enhanced detection system for hospital associated transmission using whole genome sequencing surveillance.</title>
        <authorList>
            <person name="Harrison L.H."/>
            <person name="Van Tyne D."/>
            <person name="Marsh J.W."/>
            <person name="Griffith M.P."/>
            <person name="Snyder D.J."/>
            <person name="Cooper V.S."/>
            <person name="Mustapha M."/>
        </authorList>
    </citation>
    <scope>NUCLEOTIDE SEQUENCE [LARGE SCALE GENOMIC DNA]</scope>
    <source>
        <strain evidence="2 3">SER00230</strain>
    </source>
</reference>
<evidence type="ECO:0000313" key="2">
    <source>
        <dbReference type="EMBL" id="MBH1931797.1"/>
    </source>
</evidence>
<name>A0ABS0MHM1_SERRU</name>
<proteinExistence type="predicted"/>